<dbReference type="Proteomes" id="UP000002274">
    <property type="component" value="Chromosome"/>
</dbReference>
<evidence type="ECO:0000313" key="3">
    <source>
        <dbReference type="Proteomes" id="UP000002274"/>
    </source>
</evidence>
<reference evidence="2 3" key="1">
    <citation type="journal article" date="2007" name="PLoS Genet.">
        <title>Patterns and implications of gene gain and loss in the evolution of Prochlorococcus.</title>
        <authorList>
            <person name="Kettler G.C."/>
            <person name="Martiny A.C."/>
            <person name="Huang K."/>
            <person name="Zucker J."/>
            <person name="Coleman M.L."/>
            <person name="Rodrigue S."/>
            <person name="Chen F."/>
            <person name="Lapidus A."/>
            <person name="Ferriera S."/>
            <person name="Johnson J."/>
            <person name="Steglich C."/>
            <person name="Church G.M."/>
            <person name="Richardson P."/>
            <person name="Chisholm S.W."/>
        </authorList>
    </citation>
    <scope>NUCLEOTIDE SEQUENCE [LARGE SCALE GENOMIC DNA]</scope>
    <source>
        <strain evidence="2 3">MIT 9303</strain>
    </source>
</reference>
<dbReference type="EMBL" id="CP000554">
    <property type="protein sequence ID" value="ABM77894.1"/>
    <property type="molecule type" value="Genomic_DNA"/>
</dbReference>
<name>A2C8T4_PROM3</name>
<dbReference type="AlphaFoldDB" id="A2C8T4"/>
<accession>A2C8T4</accession>
<dbReference type="KEGG" id="pmf:P9303_11451"/>
<evidence type="ECO:0000313" key="2">
    <source>
        <dbReference type="EMBL" id="ABM77894.1"/>
    </source>
</evidence>
<sequence length="96" mass="10723">MFKGYLRFIDVLGRSYLDRQLMGELAVLKTRSMDPDVDDIRERCKRLQKMAGGPRQSSGEGRFNPSAPRPVVESQGFGFCARSSFKISFCLAAASL</sequence>
<dbReference type="RefSeq" id="WP_011825795.1">
    <property type="nucleotide sequence ID" value="NC_008820.1"/>
</dbReference>
<dbReference type="HOGENOM" id="CLU_2357443_0_0_3"/>
<organism evidence="2 3">
    <name type="scientific">Prochlorococcus marinus (strain MIT 9303)</name>
    <dbReference type="NCBI Taxonomy" id="59922"/>
    <lineage>
        <taxon>Bacteria</taxon>
        <taxon>Bacillati</taxon>
        <taxon>Cyanobacteriota</taxon>
        <taxon>Cyanophyceae</taxon>
        <taxon>Synechococcales</taxon>
        <taxon>Prochlorococcaceae</taxon>
        <taxon>Prochlorococcus</taxon>
    </lineage>
</organism>
<evidence type="ECO:0000256" key="1">
    <source>
        <dbReference type="SAM" id="MobiDB-lite"/>
    </source>
</evidence>
<feature type="region of interest" description="Disordered" evidence="1">
    <location>
        <begin position="49"/>
        <end position="70"/>
    </location>
</feature>
<gene>
    <name evidence="2" type="ordered locus">P9303_11451</name>
</gene>
<protein>
    <submittedName>
        <fullName evidence="2">Uncharacterized protein</fullName>
    </submittedName>
</protein>
<proteinExistence type="predicted"/>